<dbReference type="STRING" id="64971.SAMN05421831_101403"/>
<evidence type="ECO:0000256" key="3">
    <source>
        <dbReference type="ARBA" id="ARBA00022763"/>
    </source>
</evidence>
<evidence type="ECO:0000256" key="6">
    <source>
        <dbReference type="SAM" id="MobiDB-lite"/>
    </source>
</evidence>
<dbReference type="PROSITE" id="PS00058">
    <property type="entry name" value="DNA_MISMATCH_REPAIR_1"/>
    <property type="match status" value="1"/>
</dbReference>
<evidence type="ECO:0000256" key="5">
    <source>
        <dbReference type="HAMAP-Rule" id="MF_00149"/>
    </source>
</evidence>
<evidence type="ECO:0000313" key="9">
    <source>
        <dbReference type="EMBL" id="SEI41625.1"/>
    </source>
</evidence>
<dbReference type="PANTHER" id="PTHR10073">
    <property type="entry name" value="DNA MISMATCH REPAIR PROTEIN MLH, PMS, MUTL"/>
    <property type="match status" value="1"/>
</dbReference>
<dbReference type="SUPFAM" id="SSF54211">
    <property type="entry name" value="Ribosomal protein S5 domain 2-like"/>
    <property type="match status" value="1"/>
</dbReference>
<dbReference type="InterPro" id="IPR014721">
    <property type="entry name" value="Ribsml_uS5_D2-typ_fold_subgr"/>
</dbReference>
<dbReference type="Gene3D" id="3.30.1540.20">
    <property type="entry name" value="MutL, C-terminal domain, dimerisation subdomain"/>
    <property type="match status" value="1"/>
</dbReference>
<name>A0A1H6QQW2_9GAMM</name>
<dbReference type="InterPro" id="IPR002099">
    <property type="entry name" value="MutL/Mlh/PMS"/>
</dbReference>
<dbReference type="Pfam" id="PF01119">
    <property type="entry name" value="DNA_mis_repair"/>
    <property type="match status" value="1"/>
</dbReference>
<dbReference type="GO" id="GO:0032300">
    <property type="term" value="C:mismatch repair complex"/>
    <property type="evidence" value="ECO:0007669"/>
    <property type="project" value="InterPro"/>
</dbReference>
<dbReference type="Pfam" id="PF13589">
    <property type="entry name" value="HATPase_c_3"/>
    <property type="match status" value="1"/>
</dbReference>
<dbReference type="EMBL" id="FNYH01000001">
    <property type="protein sequence ID" value="SEI41625.1"/>
    <property type="molecule type" value="Genomic_DNA"/>
</dbReference>
<dbReference type="SUPFAM" id="SSF118116">
    <property type="entry name" value="DNA mismatch repair protein MutL"/>
    <property type="match status" value="1"/>
</dbReference>
<keyword evidence="3 5" id="KW-0227">DNA damage</keyword>
<dbReference type="Gene3D" id="3.30.1370.100">
    <property type="entry name" value="MutL, C-terminal domain, regulatory subdomain"/>
    <property type="match status" value="1"/>
</dbReference>
<dbReference type="GO" id="GO:0030983">
    <property type="term" value="F:mismatched DNA binding"/>
    <property type="evidence" value="ECO:0007669"/>
    <property type="project" value="InterPro"/>
</dbReference>
<dbReference type="InterPro" id="IPR020667">
    <property type="entry name" value="DNA_mismatch_repair_MutL"/>
</dbReference>
<dbReference type="InterPro" id="IPR014790">
    <property type="entry name" value="MutL_C"/>
</dbReference>
<dbReference type="InterPro" id="IPR020568">
    <property type="entry name" value="Ribosomal_Su5_D2-typ_SF"/>
</dbReference>
<dbReference type="Proteomes" id="UP000242999">
    <property type="component" value="Unassembled WGS sequence"/>
</dbReference>
<sequence length="640" mass="70909">MSIQVLPIRLANQIAAGEVVERPAAVMKELMENALDAGASQLDVELEQGGIKSILVRDDGAGIAQADLPLALARHATSKISSITDLETVMTLGFRGEALASISSVSRLALRSRPQAQEQGWQVIAEGRDMLPKITPVPHPQGTSVHVQDLFFNTPARRKFLRTQRTEFNHCEEIFKRLALSYTHVAMRLTHQKKRIYALPRVSCEAEHRQRLQRLLGDEFVHTALTVQAQASGGLGLQGWICHPTQARNQADQQYLFVNGRAVRDKVLTHAIREAYQDVLHTSKYPSFVLYLQVSPADVDVNVHPTKHEVRFHDARRVHLFVLTGLQDVLAQGTCVPASVQIKKQTPVDSVDSSVDVDEVHKQPLELSSTPPVKSPAPQRMSSSGYQVQLKAQAPKPQQVQDWMQTYQALHPKPQNEPAKKEAVQVPLLPQVVAEVQQPNLNPSLQTPPLGYALGQVHGVYILAQNEAGLVLVDMHAAHERIQYEALKQAWAKESLQAQPLLVPETVTLNPMQAEALQIHAQALQRLGLGVALVSPTQAAIRELPVLLKGVDASALVAAVLNELVEYGSSFSLQKHQNALLARMACHTAVRAHRRMTLEEMNALLRAMENNLRTDQCNHGRPTWIQLDLQQLDALFMRGR</sequence>
<evidence type="ECO:0000313" key="10">
    <source>
        <dbReference type="Proteomes" id="UP000242999"/>
    </source>
</evidence>
<dbReference type="PANTHER" id="PTHR10073:SF12">
    <property type="entry name" value="DNA MISMATCH REPAIR PROTEIN MLH1"/>
    <property type="match status" value="1"/>
</dbReference>
<feature type="domain" description="MutL C-terminal dimerisation" evidence="7">
    <location>
        <begin position="453"/>
        <end position="596"/>
    </location>
</feature>
<dbReference type="OrthoDB" id="9763467at2"/>
<dbReference type="GO" id="GO:0005524">
    <property type="term" value="F:ATP binding"/>
    <property type="evidence" value="ECO:0007669"/>
    <property type="project" value="InterPro"/>
</dbReference>
<keyword evidence="10" id="KW-1185">Reference proteome</keyword>
<evidence type="ECO:0000256" key="1">
    <source>
        <dbReference type="ARBA" id="ARBA00006082"/>
    </source>
</evidence>
<dbReference type="CDD" id="cd16926">
    <property type="entry name" value="HATPase_MutL-MLH-PMS-like"/>
    <property type="match status" value="1"/>
</dbReference>
<dbReference type="InterPro" id="IPR042121">
    <property type="entry name" value="MutL_C_regsub"/>
</dbReference>
<dbReference type="SMART" id="SM00853">
    <property type="entry name" value="MutL_C"/>
    <property type="match status" value="1"/>
</dbReference>
<dbReference type="InterPro" id="IPR038973">
    <property type="entry name" value="MutL/Mlh/Pms-like"/>
</dbReference>
<evidence type="ECO:0000259" key="8">
    <source>
        <dbReference type="SMART" id="SM01340"/>
    </source>
</evidence>
<feature type="region of interest" description="Disordered" evidence="6">
    <location>
        <begin position="362"/>
        <end position="392"/>
    </location>
</feature>
<gene>
    <name evidence="5" type="primary">mutL</name>
    <name evidence="9" type="ORF">SAMN05421831_101403</name>
</gene>
<evidence type="ECO:0000256" key="2">
    <source>
        <dbReference type="ARBA" id="ARBA00021975"/>
    </source>
</evidence>
<dbReference type="InterPro" id="IPR042120">
    <property type="entry name" value="MutL_C_dimsub"/>
</dbReference>
<dbReference type="GO" id="GO:0016887">
    <property type="term" value="F:ATP hydrolysis activity"/>
    <property type="evidence" value="ECO:0007669"/>
    <property type="project" value="InterPro"/>
</dbReference>
<dbReference type="HAMAP" id="MF_00149">
    <property type="entry name" value="DNA_mis_repair"/>
    <property type="match status" value="1"/>
</dbReference>
<comment type="similarity">
    <text evidence="1 5">Belongs to the DNA mismatch repair MutL/HexB family.</text>
</comment>
<dbReference type="InterPro" id="IPR037198">
    <property type="entry name" value="MutL_C_sf"/>
</dbReference>
<evidence type="ECO:0000256" key="4">
    <source>
        <dbReference type="ARBA" id="ARBA00023204"/>
    </source>
</evidence>
<dbReference type="GO" id="GO:0006298">
    <property type="term" value="P:mismatch repair"/>
    <property type="evidence" value="ECO:0007669"/>
    <property type="project" value="UniProtKB-UniRule"/>
</dbReference>
<comment type="function">
    <text evidence="5">This protein is involved in the repair of mismatches in DNA. It is required for dam-dependent methyl-directed DNA mismatch repair. May act as a 'molecular matchmaker', a protein that promotes the formation of a stable complex between two or more DNA-binding proteins in an ATP-dependent manner without itself being part of a final effector complex.</text>
</comment>
<dbReference type="InterPro" id="IPR013507">
    <property type="entry name" value="DNA_mismatch_S5_2-like"/>
</dbReference>
<dbReference type="CDD" id="cd03482">
    <property type="entry name" value="MutL_Trans_MutL"/>
    <property type="match status" value="1"/>
</dbReference>
<dbReference type="InterPro" id="IPR036890">
    <property type="entry name" value="HATPase_C_sf"/>
</dbReference>
<dbReference type="InterPro" id="IPR014762">
    <property type="entry name" value="DNA_mismatch_repair_CS"/>
</dbReference>
<dbReference type="NCBIfam" id="TIGR00585">
    <property type="entry name" value="mutl"/>
    <property type="match status" value="1"/>
</dbReference>
<dbReference type="Pfam" id="PF08676">
    <property type="entry name" value="MutL_C"/>
    <property type="match status" value="1"/>
</dbReference>
<organism evidence="9 10">
    <name type="scientific">Allopseudospirillum japonicum</name>
    <dbReference type="NCBI Taxonomy" id="64971"/>
    <lineage>
        <taxon>Bacteria</taxon>
        <taxon>Pseudomonadati</taxon>
        <taxon>Pseudomonadota</taxon>
        <taxon>Gammaproteobacteria</taxon>
        <taxon>Oceanospirillales</taxon>
        <taxon>Oceanospirillaceae</taxon>
        <taxon>Allopseudospirillum</taxon>
    </lineage>
</organism>
<dbReference type="GO" id="GO:0140664">
    <property type="term" value="F:ATP-dependent DNA damage sensor activity"/>
    <property type="evidence" value="ECO:0007669"/>
    <property type="project" value="InterPro"/>
</dbReference>
<reference evidence="10" key="1">
    <citation type="submission" date="2016-10" db="EMBL/GenBank/DDBJ databases">
        <authorList>
            <person name="Varghese N."/>
            <person name="Submissions S."/>
        </authorList>
    </citation>
    <scope>NUCLEOTIDE SEQUENCE [LARGE SCALE GENOMIC DNA]</scope>
    <source>
        <strain evidence="10">DSM 7165</strain>
    </source>
</reference>
<feature type="domain" description="DNA mismatch repair protein S5" evidence="8">
    <location>
        <begin position="212"/>
        <end position="331"/>
    </location>
</feature>
<dbReference type="RefSeq" id="WP_093308268.1">
    <property type="nucleotide sequence ID" value="NZ_FNYH01000001.1"/>
</dbReference>
<dbReference type="Gene3D" id="3.30.565.10">
    <property type="entry name" value="Histidine kinase-like ATPase, C-terminal domain"/>
    <property type="match status" value="1"/>
</dbReference>
<dbReference type="SUPFAM" id="SSF55874">
    <property type="entry name" value="ATPase domain of HSP90 chaperone/DNA topoisomerase II/histidine kinase"/>
    <property type="match status" value="1"/>
</dbReference>
<protein>
    <recommendedName>
        <fullName evidence="2 5">DNA mismatch repair protein MutL</fullName>
    </recommendedName>
</protein>
<accession>A0A1H6QQW2</accession>
<dbReference type="Gene3D" id="3.30.230.10">
    <property type="match status" value="1"/>
</dbReference>
<dbReference type="FunFam" id="3.30.565.10:FF:000003">
    <property type="entry name" value="DNA mismatch repair endonuclease MutL"/>
    <property type="match status" value="1"/>
</dbReference>
<keyword evidence="4 5" id="KW-0234">DNA repair</keyword>
<evidence type="ECO:0000259" key="7">
    <source>
        <dbReference type="SMART" id="SM00853"/>
    </source>
</evidence>
<dbReference type="SMART" id="SM01340">
    <property type="entry name" value="DNA_mis_repair"/>
    <property type="match status" value="1"/>
</dbReference>
<proteinExistence type="inferred from homology"/>
<dbReference type="NCBIfam" id="NF000949">
    <property type="entry name" value="PRK00095.1-2"/>
    <property type="match status" value="1"/>
</dbReference>
<dbReference type="AlphaFoldDB" id="A0A1H6QQW2"/>